<dbReference type="PANTHER" id="PTHR33531">
    <property type="entry name" value="RUBRERYTHRIN SUBFAMILY"/>
    <property type="match status" value="1"/>
</dbReference>
<organism evidence="2 3">
    <name type="scientific">Desulforhabdus amnigena</name>
    <dbReference type="NCBI Taxonomy" id="40218"/>
    <lineage>
        <taxon>Bacteria</taxon>
        <taxon>Pseudomonadati</taxon>
        <taxon>Thermodesulfobacteriota</taxon>
        <taxon>Syntrophobacteria</taxon>
        <taxon>Syntrophobacterales</taxon>
        <taxon>Syntrophobacteraceae</taxon>
        <taxon>Desulforhabdus</taxon>
    </lineage>
</organism>
<comment type="caution">
    <text evidence="2">The sequence shown here is derived from an EMBL/GenBank/DDBJ whole genome shotgun (WGS) entry which is preliminary data.</text>
</comment>
<dbReference type="Pfam" id="PF02915">
    <property type="entry name" value="Rubrerythrin"/>
    <property type="match status" value="1"/>
</dbReference>
<proteinExistence type="predicted"/>
<dbReference type="GO" id="GO:0046872">
    <property type="term" value="F:metal ion binding"/>
    <property type="evidence" value="ECO:0007669"/>
    <property type="project" value="InterPro"/>
</dbReference>
<dbReference type="GO" id="GO:0016491">
    <property type="term" value="F:oxidoreductase activity"/>
    <property type="evidence" value="ECO:0007669"/>
    <property type="project" value="InterPro"/>
</dbReference>
<evidence type="ECO:0000313" key="3">
    <source>
        <dbReference type="Proteomes" id="UP001144372"/>
    </source>
</evidence>
<dbReference type="SUPFAM" id="SSF47240">
    <property type="entry name" value="Ferritin-like"/>
    <property type="match status" value="1"/>
</dbReference>
<reference evidence="2" key="1">
    <citation type="submission" date="2022-12" db="EMBL/GenBank/DDBJ databases">
        <title>Reference genome sequencing for broad-spectrum identification of bacterial and archaeal isolates by mass spectrometry.</title>
        <authorList>
            <person name="Sekiguchi Y."/>
            <person name="Tourlousse D.M."/>
        </authorList>
    </citation>
    <scope>NUCLEOTIDE SEQUENCE</scope>
    <source>
        <strain evidence="2">ASRB1</strain>
    </source>
</reference>
<accession>A0A9W6FSI5</accession>
<dbReference type="PANTHER" id="PTHR33531:SF7">
    <property type="entry name" value="HYPOTHETICAL MEMBRANE PROTEIN, CONSERVED"/>
    <property type="match status" value="1"/>
</dbReference>
<name>A0A9W6FSI5_9BACT</name>
<evidence type="ECO:0000313" key="2">
    <source>
        <dbReference type="EMBL" id="GLI34637.1"/>
    </source>
</evidence>
<dbReference type="Proteomes" id="UP001144372">
    <property type="component" value="Unassembled WGS sequence"/>
</dbReference>
<dbReference type="CDD" id="cd01045">
    <property type="entry name" value="Ferritin_like_AB"/>
    <property type="match status" value="1"/>
</dbReference>
<protein>
    <recommendedName>
        <fullName evidence="1">Rubrerythrin diiron-binding domain-containing protein</fullName>
    </recommendedName>
</protein>
<dbReference type="Gene3D" id="1.20.1260.10">
    <property type="match status" value="1"/>
</dbReference>
<keyword evidence="3" id="KW-1185">Reference proteome</keyword>
<gene>
    <name evidence="2" type="ORF">DAMNIGENAA_20700</name>
</gene>
<dbReference type="EMBL" id="BSDR01000001">
    <property type="protein sequence ID" value="GLI34637.1"/>
    <property type="molecule type" value="Genomic_DNA"/>
</dbReference>
<dbReference type="AlphaFoldDB" id="A0A9W6FSI5"/>
<sequence>MLFCFNAGEVFQLAIDMEGNGIGFYEKAQKLIEDAEVKELFSLLIQENREHKRYFEELKADLPGELVRPTVSDLDNELDAYLKAMADQHVFNDMDKLNAQLAEARTVADAVKLALQCEKDCVIFYLSMLDATCEGKARDLVNLLIKEKQEHVRRLSLQFQKCSEVGNECLLSWPA</sequence>
<dbReference type="RefSeq" id="WP_281794009.1">
    <property type="nucleotide sequence ID" value="NZ_BSDR01000001.1"/>
</dbReference>
<dbReference type="InterPro" id="IPR009078">
    <property type="entry name" value="Ferritin-like_SF"/>
</dbReference>
<dbReference type="InterPro" id="IPR003251">
    <property type="entry name" value="Rr_diiron-bd_dom"/>
</dbReference>
<feature type="domain" description="Rubrerythrin diiron-binding" evidence="1">
    <location>
        <begin position="9"/>
        <end position="155"/>
    </location>
</feature>
<dbReference type="InterPro" id="IPR012347">
    <property type="entry name" value="Ferritin-like"/>
</dbReference>
<evidence type="ECO:0000259" key="1">
    <source>
        <dbReference type="Pfam" id="PF02915"/>
    </source>
</evidence>